<dbReference type="Proteomes" id="UP000499080">
    <property type="component" value="Unassembled WGS sequence"/>
</dbReference>
<dbReference type="EMBL" id="BGPR01000312">
    <property type="protein sequence ID" value="GBM12324.1"/>
    <property type="molecule type" value="Genomic_DNA"/>
</dbReference>
<name>A0A4Y2D8V3_ARAVE</name>
<organism evidence="1 2">
    <name type="scientific">Araneus ventricosus</name>
    <name type="common">Orbweaver spider</name>
    <name type="synonym">Epeira ventricosa</name>
    <dbReference type="NCBI Taxonomy" id="182803"/>
    <lineage>
        <taxon>Eukaryota</taxon>
        <taxon>Metazoa</taxon>
        <taxon>Ecdysozoa</taxon>
        <taxon>Arthropoda</taxon>
        <taxon>Chelicerata</taxon>
        <taxon>Arachnida</taxon>
        <taxon>Araneae</taxon>
        <taxon>Araneomorphae</taxon>
        <taxon>Entelegynae</taxon>
        <taxon>Araneoidea</taxon>
        <taxon>Araneidae</taxon>
        <taxon>Araneus</taxon>
    </lineage>
</organism>
<evidence type="ECO:0000313" key="1">
    <source>
        <dbReference type="EMBL" id="GBM12324.1"/>
    </source>
</evidence>
<accession>A0A4Y2D8V3</accession>
<sequence>MFEISITSAYIYLPSAMHGIPSILEDSNHISNLACSYQNAKKQGLQQTLFLSYKKVKVFKEEVVTFPRSHVLIGPLILLAIKHDYYKAESMIQNHIELNSD</sequence>
<comment type="caution">
    <text evidence="1">The sequence shown here is derived from an EMBL/GenBank/DDBJ whole genome shotgun (WGS) entry which is preliminary data.</text>
</comment>
<gene>
    <name evidence="1" type="ORF">AVEN_116768_1</name>
</gene>
<proteinExistence type="predicted"/>
<evidence type="ECO:0000313" key="2">
    <source>
        <dbReference type="Proteomes" id="UP000499080"/>
    </source>
</evidence>
<dbReference type="AlphaFoldDB" id="A0A4Y2D8V3"/>
<keyword evidence="2" id="KW-1185">Reference proteome</keyword>
<reference evidence="1 2" key="1">
    <citation type="journal article" date="2019" name="Sci. Rep.">
        <title>Orb-weaving spider Araneus ventricosus genome elucidates the spidroin gene catalogue.</title>
        <authorList>
            <person name="Kono N."/>
            <person name="Nakamura H."/>
            <person name="Ohtoshi R."/>
            <person name="Moran D.A.P."/>
            <person name="Shinohara A."/>
            <person name="Yoshida Y."/>
            <person name="Fujiwara M."/>
            <person name="Mori M."/>
            <person name="Tomita M."/>
            <person name="Arakawa K."/>
        </authorList>
    </citation>
    <scope>NUCLEOTIDE SEQUENCE [LARGE SCALE GENOMIC DNA]</scope>
</reference>
<protein>
    <submittedName>
        <fullName evidence="1">Uncharacterized protein</fullName>
    </submittedName>
</protein>